<evidence type="ECO:0000313" key="3">
    <source>
        <dbReference type="Proteomes" id="UP000289738"/>
    </source>
</evidence>
<protein>
    <recommendedName>
        <fullName evidence="4">Gluconeogenesis factor</fullName>
    </recommendedName>
</protein>
<dbReference type="Proteomes" id="UP000289738">
    <property type="component" value="Chromosome B10"/>
</dbReference>
<dbReference type="OrthoDB" id="10267139at2759"/>
<dbReference type="SUPFAM" id="SSF142338">
    <property type="entry name" value="CofD-like"/>
    <property type="match status" value="1"/>
</dbReference>
<reference evidence="2 3" key="1">
    <citation type="submission" date="2019-01" db="EMBL/GenBank/DDBJ databases">
        <title>Sequencing of cultivated peanut Arachis hypogaea provides insights into genome evolution and oil improvement.</title>
        <authorList>
            <person name="Chen X."/>
        </authorList>
    </citation>
    <scope>NUCLEOTIDE SEQUENCE [LARGE SCALE GENOMIC DNA]</scope>
    <source>
        <strain evidence="3">cv. Fuhuasheng</strain>
        <tissue evidence="2">Leaves</tissue>
    </source>
</reference>
<comment type="caution">
    <text evidence="2">The sequence shown here is derived from an EMBL/GenBank/DDBJ whole genome shotgun (WGS) entry which is preliminary data.</text>
</comment>
<dbReference type="InterPro" id="IPR038136">
    <property type="entry name" value="CofD-like_dom_sf"/>
</dbReference>
<dbReference type="Pfam" id="PF01933">
    <property type="entry name" value="CofD"/>
    <property type="match status" value="1"/>
</dbReference>
<dbReference type="InterPro" id="IPR002882">
    <property type="entry name" value="CofD"/>
</dbReference>
<feature type="region of interest" description="Disordered" evidence="1">
    <location>
        <begin position="1"/>
        <end position="54"/>
    </location>
</feature>
<keyword evidence="3" id="KW-1185">Reference proteome</keyword>
<dbReference type="CDD" id="cd07187">
    <property type="entry name" value="YvcK_like"/>
    <property type="match status" value="1"/>
</dbReference>
<proteinExistence type="predicted"/>
<dbReference type="SMR" id="A0A444WYS3"/>
<organism evidence="2 3">
    <name type="scientific">Arachis hypogaea</name>
    <name type="common">Peanut</name>
    <dbReference type="NCBI Taxonomy" id="3818"/>
    <lineage>
        <taxon>Eukaryota</taxon>
        <taxon>Viridiplantae</taxon>
        <taxon>Streptophyta</taxon>
        <taxon>Embryophyta</taxon>
        <taxon>Tracheophyta</taxon>
        <taxon>Spermatophyta</taxon>
        <taxon>Magnoliopsida</taxon>
        <taxon>eudicotyledons</taxon>
        <taxon>Gunneridae</taxon>
        <taxon>Pentapetalae</taxon>
        <taxon>rosids</taxon>
        <taxon>fabids</taxon>
        <taxon>Fabales</taxon>
        <taxon>Fabaceae</taxon>
        <taxon>Papilionoideae</taxon>
        <taxon>50 kb inversion clade</taxon>
        <taxon>dalbergioids sensu lato</taxon>
        <taxon>Dalbergieae</taxon>
        <taxon>Pterocarpus clade</taxon>
        <taxon>Arachis</taxon>
    </lineage>
</organism>
<gene>
    <name evidence="2" type="ORF">Ahy_B10g101164</name>
</gene>
<accession>A0A444WYS3</accession>
<dbReference type="AlphaFoldDB" id="A0A444WYS3"/>
<name>A0A444WYS3_ARAHY</name>
<evidence type="ECO:0000313" key="2">
    <source>
        <dbReference type="EMBL" id="RYQ82579.1"/>
    </source>
</evidence>
<feature type="compositionally biased region" description="Low complexity" evidence="1">
    <location>
        <begin position="13"/>
        <end position="35"/>
    </location>
</feature>
<dbReference type="GO" id="GO:0043743">
    <property type="term" value="F:LPPG:FO 2-phospho-L-lactate transferase activity"/>
    <property type="evidence" value="ECO:0007669"/>
    <property type="project" value="InterPro"/>
</dbReference>
<dbReference type="Gene3D" id="3.40.50.10680">
    <property type="entry name" value="CofD-like domains"/>
    <property type="match status" value="1"/>
</dbReference>
<evidence type="ECO:0000256" key="1">
    <source>
        <dbReference type="SAM" id="MobiDB-lite"/>
    </source>
</evidence>
<dbReference type="PANTHER" id="PTHR31240:SF0">
    <property type="entry name" value="MATERNAL EFFECT EMBRYO ARREST 18"/>
    <property type="match status" value="1"/>
</dbReference>
<feature type="compositionally biased region" description="Pro residues" evidence="1">
    <location>
        <begin position="45"/>
        <end position="54"/>
    </location>
</feature>
<evidence type="ECO:0008006" key="4">
    <source>
        <dbReference type="Google" id="ProtNLM"/>
    </source>
</evidence>
<sequence>MAEAWLGLGPTFSNSLPLPLPSSSSSPPSMASVPSPRHRRCYSNPDPPPPPPQPALLVFSGGTAFNGVVEDLKTFTTRVAHVLPVSDDGGSTAEIVRVLGGPAVGDIRSRCLRLSDQSTAEALAVRNLLGHRLPLDPLKAKSEWYSIVEGDHTLWKGVSKPYRETIRSFLVYFQSQILRRAEESFCFSNGSIGNFFFAGARIFFRSLDAAIFLFSRVSDIPPESLVLPVISTNDRLTLGCELWDGTIIRGQNEISHPTRGTTELINKDSFSTPALPSKIKRVFYMSSEGKNLLHEVFPSPNATVLEQLSNVDCIVYAMGSLFTSICPSLVLLGIGEIISSRSCLKVLMLNGTPDRETNGFSASCFVTAITDALNRTYGDPCNRLKNPPSQYINTILVPRNSSVPVDVDRLNAQGIFDVIVVDSLRDSKVGIIYDPKSLIRALADLIDRYMKSRVKELIDAR</sequence>
<dbReference type="EMBL" id="SDMP01000020">
    <property type="protein sequence ID" value="RYQ82579.1"/>
    <property type="molecule type" value="Genomic_DNA"/>
</dbReference>
<dbReference type="PANTHER" id="PTHR31240">
    <property type="entry name" value="MATERNAL EFFECT EMBRYO ARREST 18"/>
    <property type="match status" value="1"/>
</dbReference>
<dbReference type="Gramene" id="arahy.Tifrunner.gnm2.ann2.Ah20g042100.1">
    <property type="protein sequence ID" value="arahy.Tifrunner.gnm2.ann2.Ah20g042100.1-CDS"/>
    <property type="gene ID" value="arahy.Tifrunner.gnm2.ann2.Ah20g042100"/>
</dbReference>